<evidence type="ECO:0000313" key="2">
    <source>
        <dbReference type="EMBL" id="QFI73513.1"/>
    </source>
</evidence>
<feature type="domain" description="Beta-lactamase-related" evidence="1">
    <location>
        <begin position="58"/>
        <end position="419"/>
    </location>
</feature>
<dbReference type="Proteomes" id="UP000325641">
    <property type="component" value="Chromosome"/>
</dbReference>
<organism evidence="2 3">
    <name type="scientific">Bradyrhizobium betae</name>
    <dbReference type="NCBI Taxonomy" id="244734"/>
    <lineage>
        <taxon>Bacteria</taxon>
        <taxon>Pseudomonadati</taxon>
        <taxon>Pseudomonadota</taxon>
        <taxon>Alphaproteobacteria</taxon>
        <taxon>Hyphomicrobiales</taxon>
        <taxon>Nitrobacteraceae</taxon>
        <taxon>Bradyrhizobium</taxon>
    </lineage>
</organism>
<name>A0A5P6P7V9_9BRAD</name>
<evidence type="ECO:0000259" key="1">
    <source>
        <dbReference type="Pfam" id="PF00144"/>
    </source>
</evidence>
<dbReference type="InterPro" id="IPR012338">
    <property type="entry name" value="Beta-lactam/transpept-like"/>
</dbReference>
<dbReference type="PANTHER" id="PTHR43283:SF3">
    <property type="entry name" value="BETA-LACTAMASE FAMILY PROTEIN (AFU_ORTHOLOGUE AFUA_5G07500)"/>
    <property type="match status" value="1"/>
</dbReference>
<dbReference type="SUPFAM" id="SSF56601">
    <property type="entry name" value="beta-lactamase/transpeptidase-like"/>
    <property type="match status" value="1"/>
</dbReference>
<sequence length="448" mass="48518">MACCNRVVPPGARTVKSRHRDRSAHMAALAAQRMPEDNRSLPIIIKPEEMPMQSQAQIDEILRQKSDAKEIPGVVAIAASGNDVLYQGAFGKRDLSKPDAMTADSVFWIASMTKAVTSAGAMQLVEQGKLLLDAPIGEVLPDLAKPQVLEGFDSSGEPRLRPAKGPITLRQLMTHTAGFAYNMWNGDLAIHLEKTGTPAITTCQNAALKTPVMTDPGTRWEYGTNIDFVGKAVEAVSGKRLDAYLRDNLFAPLGMSDTGFKITDTMRKRLVGMHARGEDGQLAAIPFELEQEPEFHMGGGGLYATAADYIRFTQMILNKGRGNGNQVLKAETVATMGQNHIGDLNMTKLTTAAPMYTNDVDLYPEQVKKWGLSFMINTAKTAEGRSAGSLAWAGLANTYYWIDPSRDVTGVILMQLLPFADAKCLETFAGFERGVYAGLDAGSGQRAA</sequence>
<dbReference type="InterPro" id="IPR050789">
    <property type="entry name" value="Diverse_Enzym_Activities"/>
</dbReference>
<gene>
    <name evidence="2" type="ORF">F8237_14560</name>
</gene>
<dbReference type="OrthoDB" id="9808046at2"/>
<accession>A0A5P6P7V9</accession>
<dbReference type="AlphaFoldDB" id="A0A5P6P7V9"/>
<reference evidence="3" key="1">
    <citation type="submission" date="2019-10" db="EMBL/GenBank/DDBJ databases">
        <title>Complete Genome Sequence of Bradyrhizobium betae type strain PL7HG1T.</title>
        <authorList>
            <person name="Bromfield E.S.P."/>
            <person name="Cloutier S."/>
        </authorList>
    </citation>
    <scope>NUCLEOTIDE SEQUENCE [LARGE SCALE GENOMIC DNA]</scope>
    <source>
        <strain evidence="3">PL7HG1</strain>
    </source>
</reference>
<evidence type="ECO:0000313" key="3">
    <source>
        <dbReference type="Proteomes" id="UP000325641"/>
    </source>
</evidence>
<protein>
    <submittedName>
        <fullName evidence="2">Beta-lactamase family protein</fullName>
    </submittedName>
</protein>
<dbReference type="Gene3D" id="3.40.710.10">
    <property type="entry name" value="DD-peptidase/beta-lactamase superfamily"/>
    <property type="match status" value="1"/>
</dbReference>
<proteinExistence type="predicted"/>
<dbReference type="Pfam" id="PF00144">
    <property type="entry name" value="Beta-lactamase"/>
    <property type="match status" value="1"/>
</dbReference>
<dbReference type="InterPro" id="IPR001466">
    <property type="entry name" value="Beta-lactam-related"/>
</dbReference>
<dbReference type="EMBL" id="CP044543">
    <property type="protein sequence ID" value="QFI73513.1"/>
    <property type="molecule type" value="Genomic_DNA"/>
</dbReference>
<dbReference type="KEGG" id="bbet:F8237_14560"/>
<dbReference type="PANTHER" id="PTHR43283">
    <property type="entry name" value="BETA-LACTAMASE-RELATED"/>
    <property type="match status" value="1"/>
</dbReference>